<keyword evidence="2" id="KW-0238">DNA-binding</keyword>
<reference evidence="6 7" key="1">
    <citation type="submission" date="2016-10" db="EMBL/GenBank/DDBJ databases">
        <title>Complete Genome Sequence of Peptococcaceae strain DCMF.</title>
        <authorList>
            <person name="Edwards R.J."/>
            <person name="Holland S.I."/>
            <person name="Deshpande N.P."/>
            <person name="Wong Y.K."/>
            <person name="Ertan H."/>
            <person name="Manefield M."/>
            <person name="Russell T.L."/>
            <person name="Lee M.J."/>
        </authorList>
    </citation>
    <scope>NUCLEOTIDE SEQUENCE [LARGE SCALE GENOMIC DNA]</scope>
    <source>
        <strain evidence="6 7">DCMF</strain>
    </source>
</reference>
<evidence type="ECO:0000313" key="7">
    <source>
        <dbReference type="Proteomes" id="UP000323521"/>
    </source>
</evidence>
<evidence type="ECO:0000256" key="1">
    <source>
        <dbReference type="ARBA" id="ARBA00018672"/>
    </source>
</evidence>
<dbReference type="InterPro" id="IPR036388">
    <property type="entry name" value="WH-like_DNA-bd_sf"/>
</dbReference>
<keyword evidence="4" id="KW-0597">Phosphoprotein</keyword>
<dbReference type="GO" id="GO:0006355">
    <property type="term" value="P:regulation of DNA-templated transcription"/>
    <property type="evidence" value="ECO:0007669"/>
    <property type="project" value="InterPro"/>
</dbReference>
<dbReference type="Gene3D" id="1.25.40.10">
    <property type="entry name" value="Tetratricopeptide repeat domain"/>
    <property type="match status" value="1"/>
</dbReference>
<dbReference type="RefSeq" id="WP_148132870.1">
    <property type="nucleotide sequence ID" value="NZ_CP017634.1"/>
</dbReference>
<dbReference type="Pfam" id="PF03704">
    <property type="entry name" value="BTAD"/>
    <property type="match status" value="1"/>
</dbReference>
<dbReference type="InterPro" id="IPR051677">
    <property type="entry name" value="AfsR-DnrI-RedD_regulator"/>
</dbReference>
<dbReference type="Proteomes" id="UP000323521">
    <property type="component" value="Chromosome"/>
</dbReference>
<evidence type="ECO:0000256" key="2">
    <source>
        <dbReference type="ARBA" id="ARBA00023125"/>
    </source>
</evidence>
<dbReference type="InterPro" id="IPR011006">
    <property type="entry name" value="CheY-like_superfamily"/>
</dbReference>
<dbReference type="KEGG" id="fwa:DCMF_01895"/>
<dbReference type="InterPro" id="IPR011990">
    <property type="entry name" value="TPR-like_helical_dom_sf"/>
</dbReference>
<dbReference type="SUPFAM" id="SSF46894">
    <property type="entry name" value="C-terminal effector domain of the bipartite response regulators"/>
    <property type="match status" value="1"/>
</dbReference>
<dbReference type="PANTHER" id="PTHR35807">
    <property type="entry name" value="TRANSCRIPTIONAL REGULATOR REDD-RELATED"/>
    <property type="match status" value="1"/>
</dbReference>
<dbReference type="OrthoDB" id="3190595at2"/>
<dbReference type="InterPro" id="IPR001789">
    <property type="entry name" value="Sig_transdc_resp-reg_receiver"/>
</dbReference>
<evidence type="ECO:0000313" key="6">
    <source>
        <dbReference type="EMBL" id="ATW23709.1"/>
    </source>
</evidence>
<dbReference type="PROSITE" id="PS50110">
    <property type="entry name" value="RESPONSE_REGULATORY"/>
    <property type="match status" value="1"/>
</dbReference>
<gene>
    <name evidence="6" type="ORF">DCMF_01895</name>
</gene>
<dbReference type="EMBL" id="CP017634">
    <property type="protein sequence ID" value="ATW23709.1"/>
    <property type="molecule type" value="Genomic_DNA"/>
</dbReference>
<dbReference type="GO" id="GO:0000160">
    <property type="term" value="P:phosphorelay signal transduction system"/>
    <property type="evidence" value="ECO:0007669"/>
    <property type="project" value="InterPro"/>
</dbReference>
<evidence type="ECO:0000256" key="3">
    <source>
        <dbReference type="ARBA" id="ARBA00024867"/>
    </source>
</evidence>
<keyword evidence="7" id="KW-1185">Reference proteome</keyword>
<dbReference type="SUPFAM" id="SSF52172">
    <property type="entry name" value="CheY-like"/>
    <property type="match status" value="1"/>
</dbReference>
<evidence type="ECO:0000256" key="4">
    <source>
        <dbReference type="PROSITE-ProRule" id="PRU00169"/>
    </source>
</evidence>
<evidence type="ECO:0000259" key="5">
    <source>
        <dbReference type="PROSITE" id="PS50110"/>
    </source>
</evidence>
<dbReference type="GO" id="GO:0003677">
    <property type="term" value="F:DNA binding"/>
    <property type="evidence" value="ECO:0007669"/>
    <property type="project" value="UniProtKB-KW"/>
</dbReference>
<dbReference type="AlphaFoldDB" id="A0A3G1KMM9"/>
<sequence length="373" mass="43377">MLKAIIVDNEEPAVHVLRILLEKTGQVTVLGGFLSGADALDGMQFLNPDVAFLDIEMPEINGLELAEKFLVFNPDLEIIFVTAYNQYALNAFRVNALDYLLKPLLLEDVEQTVARLMKRKGFSSAPPHHFLNGRVYCFGKLSVYGPASEEPVKWRTSKTEELFAYLLQNLEKEVPKWKICEALWPECDIEKIDIHLHTTIYKLKKVLTLAQIKFEIKFINGCYWMSLPHIYTDILVFDSIVDFNYVITEDAVEKYEKAFSLYKNDYLEDHDYLWSLSQREVYAKKYYKLATSLVKYYMKKNDHTAAERILHSILGKSHFDESIHEMLLKLYFIKKDRAAFVTHYQSMQELFKTELGIEPSDAIRSLYNSMLCI</sequence>
<name>A0A3G1KMM9_FORW1</name>
<dbReference type="SMART" id="SM01043">
    <property type="entry name" value="BTAD"/>
    <property type="match status" value="1"/>
</dbReference>
<dbReference type="Gene3D" id="3.40.50.2300">
    <property type="match status" value="1"/>
</dbReference>
<protein>
    <recommendedName>
        <fullName evidence="1">Stage 0 sporulation protein A homolog</fullName>
    </recommendedName>
</protein>
<dbReference type="InterPro" id="IPR016032">
    <property type="entry name" value="Sig_transdc_resp-reg_C-effctor"/>
</dbReference>
<dbReference type="InterPro" id="IPR005158">
    <property type="entry name" value="BTAD"/>
</dbReference>
<dbReference type="SMART" id="SM00448">
    <property type="entry name" value="REC"/>
    <property type="match status" value="1"/>
</dbReference>
<organism evidence="6 7">
    <name type="scientific">Formimonas warabiya</name>
    <dbReference type="NCBI Taxonomy" id="1761012"/>
    <lineage>
        <taxon>Bacteria</taxon>
        <taxon>Bacillati</taxon>
        <taxon>Bacillota</taxon>
        <taxon>Clostridia</taxon>
        <taxon>Eubacteriales</taxon>
        <taxon>Peptococcaceae</taxon>
        <taxon>Candidatus Formimonas</taxon>
    </lineage>
</organism>
<feature type="domain" description="Response regulatory" evidence="5">
    <location>
        <begin position="3"/>
        <end position="117"/>
    </location>
</feature>
<dbReference type="SUPFAM" id="SSF48452">
    <property type="entry name" value="TPR-like"/>
    <property type="match status" value="1"/>
</dbReference>
<dbReference type="Gene3D" id="1.10.10.10">
    <property type="entry name" value="Winged helix-like DNA-binding domain superfamily/Winged helix DNA-binding domain"/>
    <property type="match status" value="1"/>
</dbReference>
<proteinExistence type="predicted"/>
<feature type="modified residue" description="4-aspartylphosphate" evidence="4">
    <location>
        <position position="54"/>
    </location>
</feature>
<dbReference type="Pfam" id="PF00072">
    <property type="entry name" value="Response_reg"/>
    <property type="match status" value="1"/>
</dbReference>
<accession>A0A3G1KMM9</accession>
<comment type="function">
    <text evidence="3">May play the central regulatory role in sporulation. It may be an element of the effector pathway responsible for the activation of sporulation genes in response to nutritional stress. Spo0A may act in concert with spo0H (a sigma factor) to control the expression of some genes that are critical to the sporulation process.</text>
</comment>
<dbReference type="PANTHER" id="PTHR35807:SF2">
    <property type="entry name" value="TRANSCRIPTIONAL ACTIVATOR DOMAIN"/>
    <property type="match status" value="1"/>
</dbReference>